<dbReference type="InterPro" id="IPR013175">
    <property type="entry name" value="INO80_su_Ies4"/>
</dbReference>
<dbReference type="Pfam" id="PF08193">
    <property type="entry name" value="INO80_Ies4"/>
    <property type="match status" value="1"/>
</dbReference>
<feature type="region of interest" description="Disordered" evidence="1">
    <location>
        <begin position="1"/>
        <end position="37"/>
    </location>
</feature>
<feature type="compositionally biased region" description="Basic and acidic residues" evidence="1">
    <location>
        <begin position="212"/>
        <end position="221"/>
    </location>
</feature>
<organism evidence="2 3">
    <name type="scientific">Zalerion maritima</name>
    <dbReference type="NCBI Taxonomy" id="339359"/>
    <lineage>
        <taxon>Eukaryota</taxon>
        <taxon>Fungi</taxon>
        <taxon>Dikarya</taxon>
        <taxon>Ascomycota</taxon>
        <taxon>Pezizomycotina</taxon>
        <taxon>Sordariomycetes</taxon>
        <taxon>Lulworthiomycetidae</taxon>
        <taxon>Lulworthiales</taxon>
        <taxon>Lulworthiaceae</taxon>
        <taxon>Zalerion</taxon>
    </lineage>
</organism>
<feature type="compositionally biased region" description="Low complexity" evidence="1">
    <location>
        <begin position="1"/>
        <end position="11"/>
    </location>
</feature>
<dbReference type="GO" id="GO:0031011">
    <property type="term" value="C:Ino80 complex"/>
    <property type="evidence" value="ECO:0007669"/>
    <property type="project" value="InterPro"/>
</dbReference>
<keyword evidence="3" id="KW-1185">Reference proteome</keyword>
<dbReference type="GO" id="GO:0006338">
    <property type="term" value="P:chromatin remodeling"/>
    <property type="evidence" value="ECO:0007669"/>
    <property type="project" value="InterPro"/>
</dbReference>
<name>A0AAD5RPI2_9PEZI</name>
<feature type="compositionally biased region" description="Basic residues" evidence="1">
    <location>
        <begin position="132"/>
        <end position="141"/>
    </location>
</feature>
<feature type="compositionally biased region" description="Polar residues" evidence="1">
    <location>
        <begin position="243"/>
        <end position="257"/>
    </location>
</feature>
<evidence type="ECO:0000256" key="1">
    <source>
        <dbReference type="SAM" id="MobiDB-lite"/>
    </source>
</evidence>
<evidence type="ECO:0000313" key="3">
    <source>
        <dbReference type="Proteomes" id="UP001201980"/>
    </source>
</evidence>
<dbReference type="PANTHER" id="PTHR28061:SF1">
    <property type="entry name" value="INO80 COMPLEX SUBUNIT 4"/>
    <property type="match status" value="1"/>
</dbReference>
<feature type="compositionally biased region" description="Polar residues" evidence="1">
    <location>
        <begin position="63"/>
        <end position="73"/>
    </location>
</feature>
<dbReference type="EMBL" id="JAKWBI020000160">
    <property type="protein sequence ID" value="KAJ2901246.1"/>
    <property type="molecule type" value="Genomic_DNA"/>
</dbReference>
<feature type="compositionally biased region" description="Low complexity" evidence="1">
    <location>
        <begin position="18"/>
        <end position="30"/>
    </location>
</feature>
<protein>
    <submittedName>
        <fullName evidence="2">Uncharacterized protein</fullName>
    </submittedName>
</protein>
<dbReference type="AlphaFoldDB" id="A0AAD5RPI2"/>
<dbReference type="Proteomes" id="UP001201980">
    <property type="component" value="Unassembled WGS sequence"/>
</dbReference>
<accession>A0AAD5RPI2</accession>
<comment type="caution">
    <text evidence="2">The sequence shown here is derived from an EMBL/GenBank/DDBJ whole genome shotgun (WGS) entry which is preliminary data.</text>
</comment>
<feature type="compositionally biased region" description="Low complexity" evidence="1">
    <location>
        <begin position="222"/>
        <end position="231"/>
    </location>
</feature>
<dbReference type="PANTHER" id="PTHR28061">
    <property type="entry name" value="INO EIGHTY SUBUNIT 4"/>
    <property type="match status" value="1"/>
</dbReference>
<proteinExistence type="predicted"/>
<evidence type="ECO:0000313" key="2">
    <source>
        <dbReference type="EMBL" id="KAJ2901246.1"/>
    </source>
</evidence>
<feature type="compositionally biased region" description="Low complexity" evidence="1">
    <location>
        <begin position="265"/>
        <end position="284"/>
    </location>
</feature>
<sequence>MPPKSSTSAAASRRKSGKAAPAPAANNTPTDSAPHLLVTLKVNLEKLRAIVDPASMKPEPSPSKDSPATSTTIAGAPVVNGTENPSENPSNAGTPAPSQAAPGVPGTPAVEMPKKKGVKRAVQGPNGEPKPRGKPGPKKKARLDDGTIDPNQPRASHKLGPKANQGAINAGLRALDRSGKPTRKWTKKTFTLKSFTGEVWELSRWRTNPKPKPVEPAKEEVPAAATATAPVSAEGSNKENKDAPSQPNKSDNNTPSTADVDMKDVPPSAAAVESPATAPTGTSTPAPPAPAPVAAAS</sequence>
<feature type="region of interest" description="Disordered" evidence="1">
    <location>
        <begin position="51"/>
        <end position="297"/>
    </location>
</feature>
<reference evidence="2" key="1">
    <citation type="submission" date="2022-07" db="EMBL/GenBank/DDBJ databases">
        <title>Draft genome sequence of Zalerion maritima ATCC 34329, a (micro)plastics degrading marine fungus.</title>
        <authorList>
            <person name="Paco A."/>
            <person name="Goncalves M.F.M."/>
            <person name="Rocha-Santos T.A.P."/>
            <person name="Alves A."/>
        </authorList>
    </citation>
    <scope>NUCLEOTIDE SEQUENCE</scope>
    <source>
        <strain evidence="2">ATCC 34329</strain>
    </source>
</reference>
<feature type="compositionally biased region" description="Polar residues" evidence="1">
    <location>
        <begin position="81"/>
        <end position="97"/>
    </location>
</feature>
<gene>
    <name evidence="2" type="ORF">MKZ38_002110</name>
</gene>